<dbReference type="InterPro" id="IPR014718">
    <property type="entry name" value="GH-type_carb-bd"/>
</dbReference>
<dbReference type="RefSeq" id="WP_046170360.1">
    <property type="nucleotide sequence ID" value="NZ_FOMB01000009.1"/>
</dbReference>
<dbReference type="Pfam" id="PF01263">
    <property type="entry name" value="Aldose_epim"/>
    <property type="match status" value="1"/>
</dbReference>
<dbReference type="Proteomes" id="UP000033519">
    <property type="component" value="Unassembled WGS sequence"/>
</dbReference>
<dbReference type="OrthoDB" id="9795355at2"/>
<dbReference type="AlphaFoldDB" id="A0A0F5PYD1"/>
<dbReference type="EMBL" id="LAPV01000085">
    <property type="protein sequence ID" value="KKC33672.1"/>
    <property type="molecule type" value="Genomic_DNA"/>
</dbReference>
<evidence type="ECO:0000313" key="1">
    <source>
        <dbReference type="EMBL" id="KKC33672.1"/>
    </source>
</evidence>
<gene>
    <name evidence="2" type="ORF">SAMN04488059_10972</name>
    <name evidence="1" type="ORF">WH91_07425</name>
</gene>
<dbReference type="EMBL" id="FOMB01000009">
    <property type="protein sequence ID" value="SFC70397.1"/>
    <property type="molecule type" value="Genomic_DNA"/>
</dbReference>
<dbReference type="SUPFAM" id="SSF74650">
    <property type="entry name" value="Galactose mutarotase-like"/>
    <property type="match status" value="1"/>
</dbReference>
<dbReference type="Proteomes" id="UP000182258">
    <property type="component" value="Unassembled WGS sequence"/>
</dbReference>
<dbReference type="Gene3D" id="2.70.98.10">
    <property type="match status" value="1"/>
</dbReference>
<reference evidence="1 3" key="1">
    <citation type="submission" date="2015-03" db="EMBL/GenBank/DDBJ databases">
        <authorList>
            <person name="Lepp D."/>
            <person name="Hassan Y.I."/>
            <person name="Li X.-Z."/>
            <person name="Zhou T."/>
        </authorList>
    </citation>
    <scope>NUCLEOTIDE SEQUENCE [LARGE SCALE GENOMIC DNA]</scope>
    <source>
        <strain evidence="1 3">Cr7-05</strain>
    </source>
</reference>
<dbReference type="GO" id="GO:0016853">
    <property type="term" value="F:isomerase activity"/>
    <property type="evidence" value="ECO:0007669"/>
    <property type="project" value="InterPro"/>
</dbReference>
<dbReference type="STRING" id="728005.SAMN04488059_10972"/>
<dbReference type="InterPro" id="IPR011013">
    <property type="entry name" value="Gal_mutarotase_sf_dom"/>
</dbReference>
<keyword evidence="3" id="KW-1185">Reference proteome</keyword>
<dbReference type="PATRIC" id="fig|728005.3.peg.3990"/>
<evidence type="ECO:0000313" key="2">
    <source>
        <dbReference type="EMBL" id="SFC70397.1"/>
    </source>
</evidence>
<dbReference type="GO" id="GO:0005975">
    <property type="term" value="P:carbohydrate metabolic process"/>
    <property type="evidence" value="ECO:0007669"/>
    <property type="project" value="InterPro"/>
</dbReference>
<dbReference type="GO" id="GO:0030246">
    <property type="term" value="F:carbohydrate binding"/>
    <property type="evidence" value="ECO:0007669"/>
    <property type="project" value="InterPro"/>
</dbReference>
<organism evidence="2 4">
    <name type="scientific">Devosia psychrophila</name>
    <dbReference type="NCBI Taxonomy" id="728005"/>
    <lineage>
        <taxon>Bacteria</taxon>
        <taxon>Pseudomonadati</taxon>
        <taxon>Pseudomonadota</taxon>
        <taxon>Alphaproteobacteria</taxon>
        <taxon>Hyphomicrobiales</taxon>
        <taxon>Devosiaceae</taxon>
        <taxon>Devosia</taxon>
    </lineage>
</organism>
<dbReference type="InterPro" id="IPR037481">
    <property type="entry name" value="LacX"/>
</dbReference>
<proteinExistence type="predicted"/>
<sequence>MSNIRIGNEQVSVEVSPLGSEMQSIVTSDGQRWLWNGDAAFWAGRSPVLFPIVGKAPGDHVSIEGRRYPMGQHGFARRSEFALVGQGEDFCRFELKSSPTTQSIYPFGFALTLEHRVVGRAVVITAEVSNTGDRVMPFGIGFHPAFVWPLPGCGALEHLVVLDNGGEPALARLSGGLVAPDVLPSPFHDGVLVLEHGLFDADAMIFPDGAGAGVRYSAGEKAIRFTWENLPNFAIWSKAGAPFVCLEPWRGMAAEVGGSDELSERPYGEVLGPGASGRYSFKVELVG</sequence>
<evidence type="ECO:0000313" key="3">
    <source>
        <dbReference type="Proteomes" id="UP000033519"/>
    </source>
</evidence>
<protein>
    <submittedName>
        <fullName evidence="1">Aldose epimerase</fullName>
    </submittedName>
    <submittedName>
        <fullName evidence="2">Galactose mutarotase</fullName>
    </submittedName>
</protein>
<dbReference type="CDD" id="cd09024">
    <property type="entry name" value="Aldose_epim_lacX"/>
    <property type="match status" value="1"/>
</dbReference>
<dbReference type="InterPro" id="IPR008183">
    <property type="entry name" value="Aldose_1/G6P_1-epimerase"/>
</dbReference>
<reference evidence="2 4" key="2">
    <citation type="submission" date="2016-10" db="EMBL/GenBank/DDBJ databases">
        <authorList>
            <person name="de Groot N.N."/>
        </authorList>
    </citation>
    <scope>NUCLEOTIDE SEQUENCE [LARGE SCALE GENOMIC DNA]</scope>
    <source>
        <strain evidence="2 4">CGMCC 1.10210</strain>
    </source>
</reference>
<name>A0A0F5PYD1_9HYPH</name>
<accession>A0A0F5PYD1</accession>
<evidence type="ECO:0000313" key="4">
    <source>
        <dbReference type="Proteomes" id="UP000182258"/>
    </source>
</evidence>